<dbReference type="Pfam" id="PF13810">
    <property type="entry name" value="DUF4185"/>
    <property type="match status" value="1"/>
</dbReference>
<evidence type="ECO:0000259" key="1">
    <source>
        <dbReference type="Pfam" id="PF13810"/>
    </source>
</evidence>
<protein>
    <submittedName>
        <fullName evidence="2">DUF4185 domain-containing protein</fullName>
    </submittedName>
</protein>
<dbReference type="KEGG" id="cpsk:Q0N40_07320"/>
<dbReference type="InterPro" id="IPR025442">
    <property type="entry name" value="DUF4185"/>
</dbReference>
<sequence>MSRYIHTSAGNGGLLGDHPTDRWHVRGTDLGFLFEGGKQFDHEGRSSLWVGGIFGDTVNTLLPTSGVEWRSPVMGRTSNTDFLDKGIVWDNFAGGEAAKQIFPYNHVGNTGRFNSGNADAFTVIPNDAIQLPNGYYMAMGFRVRDWDHDPQQTMCHTISNCWFWSDEPHAENWQLARHAGDLNRVYEWANSGRDALFQNATFLMVPGDENVYVFGTREGRHLKSEIFLRRCHWTRLTDDSAWEFWGFTGGRWQWGRDVAPTPIIQSHTPASAIGEINAQYIGGKVVLTYCDGILGSVAVVADRPDSVWSDPTILVTPAQSPMQYAPSVHPWNTNLEDSYFHLSSWLQMPNPLAPDLKEHLNYCVQGWRGSLVSENIFKPRTLASRFLGMNTGNLSRDAADKAREKIAAATREANTP</sequence>
<gene>
    <name evidence="2" type="ORF">Q0N40_07320</name>
</gene>
<evidence type="ECO:0000313" key="2">
    <source>
        <dbReference type="EMBL" id="WPF24351.1"/>
    </source>
</evidence>
<dbReference type="RefSeq" id="WP_236883051.1">
    <property type="nucleotide sequence ID" value="NZ_CP137757.1"/>
</dbReference>
<dbReference type="EMBL" id="CP137757">
    <property type="protein sequence ID" value="WPF24351.1"/>
    <property type="molecule type" value="Genomic_DNA"/>
</dbReference>
<accession>A0AAU0PYL7</accession>
<organism evidence="2 3">
    <name type="scientific">Corynebacterium pseudokroppenstedtii</name>
    <dbReference type="NCBI Taxonomy" id="2804917"/>
    <lineage>
        <taxon>Bacteria</taxon>
        <taxon>Bacillati</taxon>
        <taxon>Actinomycetota</taxon>
        <taxon>Actinomycetes</taxon>
        <taxon>Mycobacteriales</taxon>
        <taxon>Corynebacteriaceae</taxon>
        <taxon>Corynebacterium</taxon>
    </lineage>
</organism>
<dbReference type="AlphaFoldDB" id="A0AAU0PYL7"/>
<evidence type="ECO:0000313" key="3">
    <source>
        <dbReference type="Proteomes" id="UP001174314"/>
    </source>
</evidence>
<name>A0AAU0PYL7_9CORY</name>
<dbReference type="Proteomes" id="UP001174314">
    <property type="component" value="Chromosome"/>
</dbReference>
<proteinExistence type="predicted"/>
<reference evidence="2 3" key="1">
    <citation type="submission" date="2023-10" db="EMBL/GenBank/DDBJ databases">
        <title>complete genome sequence of Corynebacterium pseudokroppenstedtii P15-C1.</title>
        <authorList>
            <person name="Bruggemann H."/>
            <person name="Poehlein A."/>
        </authorList>
    </citation>
    <scope>NUCLEOTIDE SEQUENCE [LARGE SCALE GENOMIC DNA]</scope>
    <source>
        <strain evidence="2 3">P15_C1</strain>
    </source>
</reference>
<feature type="domain" description="DUF4185" evidence="1">
    <location>
        <begin position="20"/>
        <end position="346"/>
    </location>
</feature>
<keyword evidence="3" id="KW-1185">Reference proteome</keyword>